<dbReference type="SMART" id="SM00105">
    <property type="entry name" value="ArfGap"/>
    <property type="match status" value="1"/>
</dbReference>
<dbReference type="InterPro" id="IPR001164">
    <property type="entry name" value="ArfGAP_dom"/>
</dbReference>
<evidence type="ECO:0000256" key="2">
    <source>
        <dbReference type="ARBA" id="ARBA00022737"/>
    </source>
</evidence>
<keyword evidence="2" id="KW-0677">Repeat</keyword>
<dbReference type="PRINTS" id="PR00405">
    <property type="entry name" value="REVINTRACTNG"/>
</dbReference>
<evidence type="ECO:0000259" key="6">
    <source>
        <dbReference type="PROSITE" id="PS50115"/>
    </source>
</evidence>
<dbReference type="Proteomes" id="UP000053815">
    <property type="component" value="Unassembled WGS sequence"/>
</dbReference>
<accession>A0A0C9M2G4</accession>
<dbReference type="Gene3D" id="1.10.220.150">
    <property type="entry name" value="Arf GTPase activating protein"/>
    <property type="match status" value="1"/>
</dbReference>
<keyword evidence="1" id="KW-0479">Metal-binding</keyword>
<dbReference type="CDD" id="cd08838">
    <property type="entry name" value="ArfGap_AGFG"/>
    <property type="match status" value="1"/>
</dbReference>
<dbReference type="PROSITE" id="PS50115">
    <property type="entry name" value="ARFGAP"/>
    <property type="match status" value="1"/>
</dbReference>
<sequence length="392" mass="43129">MAALIAKKQEEWNSQKVRDLLRLPENKKCFDCPTKSPFFVNVSIQTFVCTRCSGLVREVGHRVKSISASKFSGPEIVALQHGGNEVARTIWLSNYNMNTAEPESDGDVRLFMRQKYYEQKWLDRKKGIAHAERVKRIITETYNEDGVRRVPSPKVAKRQSLNVATTTERPKIVPTQSWVDDNVPIGLIPTVKTNATNVDLLLNDDLMLSPKSPTLPSPPQSSDSTSRRVPIAPLASAPQSLPSQKPMPAAVQPIKNDFFSELAALNPVKPVTTAAYSGGILQPNSPSSSSPLTSNFQIPTPTSPITQQMTATTTISNNNSRSIDLDPYAALRDLSIGSKPVIPTPVANIKSSDSWTFGDFQKSPTTTATFTEFKTTQTNNALFGDLDPLFKR</sequence>
<dbReference type="InterPro" id="IPR038508">
    <property type="entry name" value="ArfGAP_dom_sf"/>
</dbReference>
<evidence type="ECO:0000256" key="4">
    <source>
        <dbReference type="ARBA" id="ARBA00022833"/>
    </source>
</evidence>
<evidence type="ECO:0000313" key="8">
    <source>
        <dbReference type="Proteomes" id="UP000053815"/>
    </source>
</evidence>
<proteinExistence type="predicted"/>
<keyword evidence="4" id="KW-0862">Zinc</keyword>
<dbReference type="InterPro" id="IPR037278">
    <property type="entry name" value="ARFGAP/RecO"/>
</dbReference>
<keyword evidence="3 5" id="KW-0863">Zinc-finger</keyword>
<dbReference type="PANTHER" id="PTHR46134:SF3">
    <property type="entry name" value="ARFGAP WITH FG REPEATS 1"/>
    <property type="match status" value="1"/>
</dbReference>
<keyword evidence="8" id="KW-1185">Reference proteome</keyword>
<dbReference type="GO" id="GO:0005737">
    <property type="term" value="C:cytoplasm"/>
    <property type="evidence" value="ECO:0007669"/>
    <property type="project" value="TreeGrafter"/>
</dbReference>
<dbReference type="AlphaFoldDB" id="A0A0C9M2G4"/>
<dbReference type="GO" id="GO:0008270">
    <property type="term" value="F:zinc ion binding"/>
    <property type="evidence" value="ECO:0007669"/>
    <property type="project" value="UniProtKB-KW"/>
</dbReference>
<reference evidence="7" key="1">
    <citation type="submission" date="2014-09" db="EMBL/GenBank/DDBJ databases">
        <title>Draft genome sequence of an oleaginous Mucoromycotina fungus Mucor ambiguus NBRC6742.</title>
        <authorList>
            <person name="Takeda I."/>
            <person name="Yamane N."/>
            <person name="Morita T."/>
            <person name="Tamano K."/>
            <person name="Machida M."/>
            <person name="Baker S."/>
            <person name="Koike H."/>
        </authorList>
    </citation>
    <scope>NUCLEOTIDE SEQUENCE</scope>
    <source>
        <strain evidence="7">NBRC 6742</strain>
    </source>
</reference>
<name>A0A0C9M2G4_9FUNG</name>
<evidence type="ECO:0000256" key="1">
    <source>
        <dbReference type="ARBA" id="ARBA00022723"/>
    </source>
</evidence>
<organism evidence="7">
    <name type="scientific">Mucor ambiguus</name>
    <dbReference type="NCBI Taxonomy" id="91626"/>
    <lineage>
        <taxon>Eukaryota</taxon>
        <taxon>Fungi</taxon>
        <taxon>Fungi incertae sedis</taxon>
        <taxon>Mucoromycota</taxon>
        <taxon>Mucoromycotina</taxon>
        <taxon>Mucoromycetes</taxon>
        <taxon>Mucorales</taxon>
        <taxon>Mucorineae</taxon>
        <taxon>Mucoraceae</taxon>
        <taxon>Mucor</taxon>
    </lineage>
</organism>
<feature type="domain" description="Arf-GAP" evidence="6">
    <location>
        <begin position="14"/>
        <end position="129"/>
    </location>
</feature>
<evidence type="ECO:0000256" key="3">
    <source>
        <dbReference type="ARBA" id="ARBA00022771"/>
    </source>
</evidence>
<dbReference type="GO" id="GO:0005096">
    <property type="term" value="F:GTPase activator activity"/>
    <property type="evidence" value="ECO:0007669"/>
    <property type="project" value="InterPro"/>
</dbReference>
<dbReference type="SUPFAM" id="SSF57863">
    <property type="entry name" value="ArfGap/RecO-like zinc finger"/>
    <property type="match status" value="1"/>
</dbReference>
<dbReference type="OrthoDB" id="6036at2759"/>
<protein>
    <recommendedName>
        <fullName evidence="6">Arf-GAP domain-containing protein</fullName>
    </recommendedName>
</protein>
<dbReference type="Pfam" id="PF01412">
    <property type="entry name" value="ArfGap"/>
    <property type="match status" value="1"/>
</dbReference>
<dbReference type="GO" id="GO:0016020">
    <property type="term" value="C:membrane"/>
    <property type="evidence" value="ECO:0007669"/>
    <property type="project" value="TreeGrafter"/>
</dbReference>
<dbReference type="STRING" id="91626.A0A0C9M2G4"/>
<evidence type="ECO:0000313" key="7">
    <source>
        <dbReference type="EMBL" id="GAN02926.1"/>
    </source>
</evidence>
<dbReference type="PANTHER" id="PTHR46134">
    <property type="entry name" value="DRONGO, ISOFORM F"/>
    <property type="match status" value="1"/>
</dbReference>
<evidence type="ECO:0000256" key="5">
    <source>
        <dbReference type="PROSITE-ProRule" id="PRU00288"/>
    </source>
</evidence>
<dbReference type="EMBL" id="DF836320">
    <property type="protein sequence ID" value="GAN02926.1"/>
    <property type="molecule type" value="Genomic_DNA"/>
</dbReference>
<gene>
    <name evidence="7" type="ORF">MAM1_0031c02376</name>
</gene>
<dbReference type="InterPro" id="IPR052248">
    <property type="entry name" value="Arf-GAP_FG-repeat_protein"/>
</dbReference>